<name>A0ABQ9KY99_HEVBR</name>
<dbReference type="Proteomes" id="UP001174677">
    <property type="component" value="Chromosome 15"/>
</dbReference>
<protein>
    <submittedName>
        <fullName evidence="2">Uncharacterized protein</fullName>
    </submittedName>
</protein>
<dbReference type="Pfam" id="PF04832">
    <property type="entry name" value="SOUL"/>
    <property type="match status" value="1"/>
</dbReference>
<comment type="similarity">
    <text evidence="1">Belongs to the HEBP family.</text>
</comment>
<gene>
    <name evidence="2" type="ORF">P3X46_026859</name>
</gene>
<evidence type="ECO:0000313" key="2">
    <source>
        <dbReference type="EMBL" id="KAJ9153417.1"/>
    </source>
</evidence>
<keyword evidence="3" id="KW-1185">Reference proteome</keyword>
<dbReference type="InterPro" id="IPR006917">
    <property type="entry name" value="SOUL_heme-bd"/>
</dbReference>
<organism evidence="2 3">
    <name type="scientific">Hevea brasiliensis</name>
    <name type="common">Para rubber tree</name>
    <name type="synonym">Siphonia brasiliensis</name>
    <dbReference type="NCBI Taxonomy" id="3981"/>
    <lineage>
        <taxon>Eukaryota</taxon>
        <taxon>Viridiplantae</taxon>
        <taxon>Streptophyta</taxon>
        <taxon>Embryophyta</taxon>
        <taxon>Tracheophyta</taxon>
        <taxon>Spermatophyta</taxon>
        <taxon>Magnoliopsida</taxon>
        <taxon>eudicotyledons</taxon>
        <taxon>Gunneridae</taxon>
        <taxon>Pentapetalae</taxon>
        <taxon>rosids</taxon>
        <taxon>fabids</taxon>
        <taxon>Malpighiales</taxon>
        <taxon>Euphorbiaceae</taxon>
        <taxon>Crotonoideae</taxon>
        <taxon>Micrandreae</taxon>
        <taxon>Hevea</taxon>
    </lineage>
</organism>
<dbReference type="PANTHER" id="PTHR11220">
    <property type="entry name" value="HEME-BINDING PROTEIN-RELATED"/>
    <property type="match status" value="1"/>
</dbReference>
<evidence type="ECO:0000313" key="3">
    <source>
        <dbReference type="Proteomes" id="UP001174677"/>
    </source>
</evidence>
<dbReference type="InterPro" id="IPR011256">
    <property type="entry name" value="Reg_factor_effector_dom_sf"/>
</dbReference>
<comment type="caution">
    <text evidence="2">The sequence shown here is derived from an EMBL/GenBank/DDBJ whole genome shotgun (WGS) entry which is preliminary data.</text>
</comment>
<dbReference type="Gene3D" id="3.20.80.10">
    <property type="entry name" value="Regulatory factor, effector binding domain"/>
    <property type="match status" value="1"/>
</dbReference>
<dbReference type="SUPFAM" id="SSF55136">
    <property type="entry name" value="Probable bacterial effector-binding domain"/>
    <property type="match status" value="1"/>
</dbReference>
<sequence>MAGFSLHVLISKQSLVLSLKWSANFGQWHEPSRSSSVRIYPPTCRRKDCPSYDVTEVGDGYEICSYSSCVWMPTSPVQDVFIAQAIRTDFLLIIMEKKKRKEMTGQVITEILPSDGPFCEPSFTVNFYVPKENPPSAEGLHVQRWNRAIQWISYRFKCWRGSCCLAGTVWAAAIEESRGADATSAYTVEHYNSPFEFDHRINGTWILFDIDDELTI</sequence>
<reference evidence="2 3" key="1">
    <citation type="journal article" date="2023" name="Plant Biotechnol. J.">
        <title>Chromosome-level wild Hevea brasiliensis genome provides new tools for genomic-assisted breeding and valuable loci to elevate rubber yield.</title>
        <authorList>
            <person name="Cheng H."/>
            <person name="Song X."/>
            <person name="Hu Y."/>
            <person name="Wu T."/>
            <person name="Yang Q."/>
            <person name="An Z."/>
            <person name="Feng S."/>
            <person name="Deng Z."/>
            <person name="Wu W."/>
            <person name="Zeng X."/>
            <person name="Tu M."/>
            <person name="Wang X."/>
            <person name="Huang H."/>
        </authorList>
    </citation>
    <scope>NUCLEOTIDE SEQUENCE [LARGE SCALE GENOMIC DNA]</scope>
    <source>
        <strain evidence="2">MT/VB/25A 57/8</strain>
    </source>
</reference>
<dbReference type="PANTHER" id="PTHR11220:SF25">
    <property type="entry name" value="F3F9.4"/>
    <property type="match status" value="1"/>
</dbReference>
<proteinExistence type="inferred from homology"/>
<accession>A0ABQ9KY99</accession>
<evidence type="ECO:0000256" key="1">
    <source>
        <dbReference type="ARBA" id="ARBA00009817"/>
    </source>
</evidence>
<dbReference type="EMBL" id="JARPOI010000015">
    <property type="protein sequence ID" value="KAJ9153417.1"/>
    <property type="molecule type" value="Genomic_DNA"/>
</dbReference>